<dbReference type="PANTHER" id="PTHR30537:SF3">
    <property type="entry name" value="TRANSCRIPTIONAL REGULATORY PROTEIN"/>
    <property type="match status" value="1"/>
</dbReference>
<organism evidence="6 7">
    <name type="scientific">Methylobacterium symbioticum</name>
    <dbReference type="NCBI Taxonomy" id="2584084"/>
    <lineage>
        <taxon>Bacteria</taxon>
        <taxon>Pseudomonadati</taxon>
        <taxon>Pseudomonadota</taxon>
        <taxon>Alphaproteobacteria</taxon>
        <taxon>Hyphomicrobiales</taxon>
        <taxon>Methylobacteriaceae</taxon>
        <taxon>Methylobacterium</taxon>
    </lineage>
</organism>
<keyword evidence="7" id="KW-1185">Reference proteome</keyword>
<dbReference type="Pfam" id="PF03466">
    <property type="entry name" value="LysR_substrate"/>
    <property type="match status" value="1"/>
</dbReference>
<dbReference type="SUPFAM" id="SSF46785">
    <property type="entry name" value="Winged helix' DNA-binding domain"/>
    <property type="match status" value="1"/>
</dbReference>
<name>A0A509E6Q8_9HYPH</name>
<protein>
    <submittedName>
        <fullName evidence="6">HTH-type transcriptional regulator GltR</fullName>
    </submittedName>
</protein>
<gene>
    <name evidence="6" type="primary">gltR_1</name>
    <name evidence="6" type="ORF">MET9862_00350</name>
</gene>
<dbReference type="InterPro" id="IPR058163">
    <property type="entry name" value="LysR-type_TF_proteobact-type"/>
</dbReference>
<accession>A0A509E6Q8</accession>
<evidence type="ECO:0000313" key="6">
    <source>
        <dbReference type="EMBL" id="VUD69792.1"/>
    </source>
</evidence>
<dbReference type="PROSITE" id="PS50931">
    <property type="entry name" value="HTH_LYSR"/>
    <property type="match status" value="1"/>
</dbReference>
<dbReference type="GO" id="GO:0043565">
    <property type="term" value="F:sequence-specific DNA binding"/>
    <property type="evidence" value="ECO:0007669"/>
    <property type="project" value="TreeGrafter"/>
</dbReference>
<dbReference type="OrthoDB" id="9787460at2"/>
<reference evidence="6 7" key="1">
    <citation type="submission" date="2019-06" db="EMBL/GenBank/DDBJ databases">
        <authorList>
            <person name="Rodrigo-Torres L."/>
            <person name="Arahal R. D."/>
            <person name="Lucena T."/>
        </authorList>
    </citation>
    <scope>NUCLEOTIDE SEQUENCE [LARGE SCALE GENOMIC DNA]</scope>
    <source>
        <strain evidence="6 7">SB0023/3</strain>
    </source>
</reference>
<evidence type="ECO:0000256" key="3">
    <source>
        <dbReference type="ARBA" id="ARBA00023125"/>
    </source>
</evidence>
<evidence type="ECO:0000313" key="7">
    <source>
        <dbReference type="Proteomes" id="UP000410984"/>
    </source>
</evidence>
<evidence type="ECO:0000256" key="2">
    <source>
        <dbReference type="ARBA" id="ARBA00023015"/>
    </source>
</evidence>
<comment type="similarity">
    <text evidence="1">Belongs to the LysR transcriptional regulatory family.</text>
</comment>
<keyword evidence="4" id="KW-0804">Transcription</keyword>
<dbReference type="SUPFAM" id="SSF53850">
    <property type="entry name" value="Periplasmic binding protein-like II"/>
    <property type="match status" value="1"/>
</dbReference>
<dbReference type="InterPro" id="IPR000847">
    <property type="entry name" value="LysR_HTH_N"/>
</dbReference>
<sequence>MNWDHLQVFLAVARHGQMLEAGRRLGLNHATVARRLEALEGALGTVLFHRRPNGSALTEAGEHLVPVAERIEAEVLAATARMRAQEAEPSGTVRIGAPDGLGNLFLARELGLFASRYANLVVELVPLPRSFSLSRREADLAIGLDRPAHGRLILSKLSEYSLGLYAARDYLDRAGEPTCEADLAAHAAVIGVEDYAYASALDYAAFLQDRAQRVFRCAGVVGQLEAVRAGAGIGILHDFAAADCPDLVRVLPETAFERTYWLMSHPDSHEARRVAACRAFITQRFREERDRFLIRRRAPAARGLSDRASSEPV</sequence>
<evidence type="ECO:0000256" key="4">
    <source>
        <dbReference type="ARBA" id="ARBA00023163"/>
    </source>
</evidence>
<evidence type="ECO:0000256" key="1">
    <source>
        <dbReference type="ARBA" id="ARBA00009437"/>
    </source>
</evidence>
<dbReference type="Proteomes" id="UP000410984">
    <property type="component" value="Unassembled WGS sequence"/>
</dbReference>
<dbReference type="AlphaFoldDB" id="A0A509E6Q8"/>
<dbReference type="Pfam" id="PF00126">
    <property type="entry name" value="HTH_1"/>
    <property type="match status" value="1"/>
</dbReference>
<dbReference type="RefSeq" id="WP_142581390.1">
    <property type="nucleotide sequence ID" value="NZ_CABFPH010000003.1"/>
</dbReference>
<proteinExistence type="inferred from homology"/>
<dbReference type="GO" id="GO:0006351">
    <property type="term" value="P:DNA-templated transcription"/>
    <property type="evidence" value="ECO:0007669"/>
    <property type="project" value="TreeGrafter"/>
</dbReference>
<dbReference type="InterPro" id="IPR036390">
    <property type="entry name" value="WH_DNA-bd_sf"/>
</dbReference>
<dbReference type="GO" id="GO:0003700">
    <property type="term" value="F:DNA-binding transcription factor activity"/>
    <property type="evidence" value="ECO:0007669"/>
    <property type="project" value="InterPro"/>
</dbReference>
<keyword evidence="2" id="KW-0805">Transcription regulation</keyword>
<dbReference type="PANTHER" id="PTHR30537">
    <property type="entry name" value="HTH-TYPE TRANSCRIPTIONAL REGULATOR"/>
    <property type="match status" value="1"/>
</dbReference>
<dbReference type="EMBL" id="CABFPH010000003">
    <property type="protein sequence ID" value="VUD69792.1"/>
    <property type="molecule type" value="Genomic_DNA"/>
</dbReference>
<dbReference type="Gene3D" id="1.10.10.10">
    <property type="entry name" value="Winged helix-like DNA-binding domain superfamily/Winged helix DNA-binding domain"/>
    <property type="match status" value="1"/>
</dbReference>
<feature type="domain" description="HTH lysR-type" evidence="5">
    <location>
        <begin position="1"/>
        <end position="58"/>
    </location>
</feature>
<dbReference type="Gene3D" id="3.40.190.290">
    <property type="match status" value="1"/>
</dbReference>
<evidence type="ECO:0000259" key="5">
    <source>
        <dbReference type="PROSITE" id="PS50931"/>
    </source>
</evidence>
<dbReference type="InterPro" id="IPR036388">
    <property type="entry name" value="WH-like_DNA-bd_sf"/>
</dbReference>
<dbReference type="InterPro" id="IPR005119">
    <property type="entry name" value="LysR_subst-bd"/>
</dbReference>
<keyword evidence="3" id="KW-0238">DNA-binding</keyword>